<evidence type="ECO:0000313" key="2">
    <source>
        <dbReference type="Proteomes" id="UP000004520"/>
    </source>
</evidence>
<dbReference type="AlphaFoldDB" id="F5P2V7"/>
<name>F5P2V7_SHIFL</name>
<reference evidence="1 2" key="1">
    <citation type="submission" date="2011-04" db="EMBL/GenBank/DDBJ databases">
        <authorList>
            <person name="Rasko D."/>
            <person name="Redman J."/>
            <person name="Daugherty S.C."/>
            <person name="Tallon L."/>
            <person name="Sadzewicz L."/>
            <person name="Jones K."/>
            <person name="Santana-Cruz I."/>
            <person name="Liu X."/>
        </authorList>
    </citation>
    <scope>NUCLEOTIDE SEQUENCE [LARGE SCALE GENOMIC DNA]</scope>
    <source>
        <strain evidence="1 2">K-227</strain>
    </source>
</reference>
<dbReference type="Proteomes" id="UP000004520">
    <property type="component" value="Unassembled WGS sequence"/>
</dbReference>
<dbReference type="PATRIC" id="fig|766147.3.peg.4708"/>
<proteinExistence type="predicted"/>
<comment type="caution">
    <text evidence="1">The sequence shown here is derived from an EMBL/GenBank/DDBJ whole genome shotgun (WGS) entry which is preliminary data.</text>
</comment>
<sequence length="39" mass="4137">MLLSVPLTSVCKIWMETTKGGSKLAILLGPGRPKSRLPG</sequence>
<gene>
    <name evidence="1" type="ORF">SFK227_4849</name>
</gene>
<dbReference type="EMBL" id="AFGY01000064">
    <property type="protein sequence ID" value="EGK32360.1"/>
    <property type="molecule type" value="Genomic_DNA"/>
</dbReference>
<organism evidence="1 2">
    <name type="scientific">Shigella flexneri K-227</name>
    <dbReference type="NCBI Taxonomy" id="766147"/>
    <lineage>
        <taxon>Bacteria</taxon>
        <taxon>Pseudomonadati</taxon>
        <taxon>Pseudomonadota</taxon>
        <taxon>Gammaproteobacteria</taxon>
        <taxon>Enterobacterales</taxon>
        <taxon>Enterobacteriaceae</taxon>
        <taxon>Shigella</taxon>
    </lineage>
</organism>
<evidence type="ECO:0000313" key="1">
    <source>
        <dbReference type="EMBL" id="EGK32360.1"/>
    </source>
</evidence>
<protein>
    <submittedName>
        <fullName evidence="1">Uncharacterized protein</fullName>
    </submittedName>
</protein>
<accession>F5P2V7</accession>